<dbReference type="EMBL" id="FMTB01000020">
    <property type="protein sequence ID" value="SCW12728.1"/>
    <property type="molecule type" value="Genomic_DNA"/>
</dbReference>
<gene>
    <name evidence="2" type="ORF">ESCNG_270013</name>
</gene>
<protein>
    <submittedName>
        <fullName evidence="2">Uncharacterized protein</fullName>
    </submittedName>
</protein>
<evidence type="ECO:0000313" key="2">
    <source>
        <dbReference type="EMBL" id="SCW12728.1"/>
    </source>
</evidence>
<dbReference type="Proteomes" id="UP000182484">
    <property type="component" value="Unassembled WGS sequence"/>
</dbReference>
<proteinExistence type="predicted"/>
<dbReference type="AlphaFoldDB" id="A0AB74EQA7"/>
<comment type="caution">
    <text evidence="2">The sequence shown here is derived from an EMBL/GenBank/DDBJ whole genome shotgun (WGS) entry which is preliminary data.</text>
</comment>
<reference evidence="2 3" key="1">
    <citation type="submission" date="2016-09" db="EMBL/GenBank/DDBJ databases">
        <authorList>
            <person name="Kumanski S."/>
            <person name="Beatrice B."/>
        </authorList>
    </citation>
    <scope>NUCLEOTIDE SEQUENCE [LARGE SCALE GENOMIC DNA]</scope>
    <source>
        <strain evidence="2">Mankind</strain>
    </source>
</reference>
<evidence type="ECO:0000313" key="3">
    <source>
        <dbReference type="Proteomes" id="UP000182484"/>
    </source>
</evidence>
<accession>A0AB74EQA7</accession>
<evidence type="ECO:0000256" key="1">
    <source>
        <dbReference type="SAM" id="MobiDB-lite"/>
    </source>
</evidence>
<name>A0AB74EQA7_NEIGO</name>
<feature type="region of interest" description="Disordered" evidence="1">
    <location>
        <begin position="1"/>
        <end position="32"/>
    </location>
</feature>
<organism evidence="2 3">
    <name type="scientific">Neisseria gonorrhoeae</name>
    <dbReference type="NCBI Taxonomy" id="485"/>
    <lineage>
        <taxon>Bacteria</taxon>
        <taxon>Pseudomonadati</taxon>
        <taxon>Pseudomonadota</taxon>
        <taxon>Betaproteobacteria</taxon>
        <taxon>Neisseriales</taxon>
        <taxon>Neisseriaceae</taxon>
        <taxon>Neisseria</taxon>
    </lineage>
</organism>
<sequence>MPILLDISRDGKGRIDTGTGADDFGFPDMHKT</sequence>